<keyword evidence="1" id="KW-0472">Membrane</keyword>
<evidence type="ECO:0000313" key="3">
    <source>
        <dbReference type="Proteomes" id="UP000190890"/>
    </source>
</evidence>
<evidence type="ECO:0000256" key="1">
    <source>
        <dbReference type="SAM" id="Phobius"/>
    </source>
</evidence>
<feature type="transmembrane region" description="Helical" evidence="1">
    <location>
        <begin position="5"/>
        <end position="22"/>
    </location>
</feature>
<organism evidence="2 3">
    <name type="scientific">Clostridium puniceum</name>
    <dbReference type="NCBI Taxonomy" id="29367"/>
    <lineage>
        <taxon>Bacteria</taxon>
        <taxon>Bacillati</taxon>
        <taxon>Bacillota</taxon>
        <taxon>Clostridia</taxon>
        <taxon>Eubacteriales</taxon>
        <taxon>Clostridiaceae</taxon>
        <taxon>Clostridium</taxon>
    </lineage>
</organism>
<feature type="transmembrane region" description="Helical" evidence="1">
    <location>
        <begin position="28"/>
        <end position="47"/>
    </location>
</feature>
<dbReference type="AlphaFoldDB" id="A0A1S8TXB1"/>
<protein>
    <submittedName>
        <fullName evidence="2">Uncharacterized protein</fullName>
    </submittedName>
</protein>
<keyword evidence="3" id="KW-1185">Reference proteome</keyword>
<dbReference type="EMBL" id="LZZM01000014">
    <property type="protein sequence ID" value="OOM82398.1"/>
    <property type="molecule type" value="Genomic_DNA"/>
</dbReference>
<dbReference type="Proteomes" id="UP000190890">
    <property type="component" value="Unassembled WGS sequence"/>
</dbReference>
<dbReference type="RefSeq" id="WP_198944267.1">
    <property type="nucleotide sequence ID" value="NZ_LZZM01000014.1"/>
</dbReference>
<evidence type="ECO:0000313" key="2">
    <source>
        <dbReference type="EMBL" id="OOM82398.1"/>
    </source>
</evidence>
<proteinExistence type="predicted"/>
<gene>
    <name evidence="2" type="ORF">CLPUN_02460</name>
</gene>
<comment type="caution">
    <text evidence="2">The sequence shown here is derived from an EMBL/GenBank/DDBJ whole genome shotgun (WGS) entry which is preliminary data.</text>
</comment>
<reference evidence="2 3" key="1">
    <citation type="submission" date="2016-05" db="EMBL/GenBank/DDBJ databases">
        <title>Microbial solvent formation.</title>
        <authorList>
            <person name="Poehlein A."/>
            <person name="Montoya Solano J.D."/>
            <person name="Flitsch S."/>
            <person name="Krabben P."/>
            <person name="Duerre P."/>
            <person name="Daniel R."/>
        </authorList>
    </citation>
    <scope>NUCLEOTIDE SEQUENCE [LARGE SCALE GENOMIC DNA]</scope>
    <source>
        <strain evidence="2 3">DSM 2619</strain>
    </source>
</reference>
<name>A0A1S8TXB1_9CLOT</name>
<keyword evidence="1" id="KW-1133">Transmembrane helix</keyword>
<accession>A0A1S8TXB1</accession>
<sequence length="56" mass="6504">MKTKFMLIISIILLVIAIPFLFKDNTHIIGTVLLTISIMLNLIRGPINLWNERRLK</sequence>
<dbReference type="STRING" id="29367.CLPUN_02460"/>
<keyword evidence="1" id="KW-0812">Transmembrane</keyword>